<dbReference type="EMBL" id="JADEZV010000001">
    <property type="protein sequence ID" value="MBE9390476.1"/>
    <property type="molecule type" value="Genomic_DNA"/>
</dbReference>
<evidence type="ECO:0000256" key="1">
    <source>
        <dbReference type="ARBA" id="ARBA00008427"/>
    </source>
</evidence>
<dbReference type="AlphaFoldDB" id="A0A7C2VJ05"/>
<dbReference type="Gene3D" id="2.30.30.70">
    <property type="entry name" value="Ribosomal protein L21"/>
    <property type="match status" value="1"/>
</dbReference>
<dbReference type="InterPro" id="IPR018259">
    <property type="entry name" value="Ribosomal_eL21_CS"/>
</dbReference>
<keyword evidence="2 5" id="KW-0689">Ribosomal protein</keyword>
<accession>A0A7C2VJ05</accession>
<dbReference type="FunFam" id="2.30.30.70:FF:000001">
    <property type="entry name" value="60S ribosomal protein L21"/>
    <property type="match status" value="1"/>
</dbReference>
<evidence type="ECO:0000256" key="2">
    <source>
        <dbReference type="ARBA" id="ARBA00022980"/>
    </source>
</evidence>
<sequence>MVKAPKGYRHRTRKLFKKDIRERGGVPSLSLLMIKYNVGDKVMIYINPSIHKGMPHRRFHGRTGVIVGRRGRAYIVELYEGSVKRTLFVRPEHIRPLTVAA</sequence>
<dbReference type="InterPro" id="IPR001147">
    <property type="entry name" value="Ribosomal_eL21"/>
</dbReference>
<dbReference type="PROSITE" id="PS01171">
    <property type="entry name" value="RIBOSOMAL_L21E"/>
    <property type="match status" value="1"/>
</dbReference>
<name>A0A7C2VJ05_9CREN</name>
<dbReference type="InterPro" id="IPR022856">
    <property type="entry name" value="Ribosomal_eL21_arc"/>
</dbReference>
<comment type="caution">
    <text evidence="6">The sequence shown here is derived from an EMBL/GenBank/DDBJ whole genome shotgun (WGS) entry which is preliminary data.</text>
</comment>
<dbReference type="OMA" id="KGMPHRR"/>
<dbReference type="Pfam" id="PF01157">
    <property type="entry name" value="Ribosomal_L21e"/>
    <property type="match status" value="1"/>
</dbReference>
<dbReference type="GO" id="GO:0005840">
    <property type="term" value="C:ribosome"/>
    <property type="evidence" value="ECO:0007669"/>
    <property type="project" value="UniProtKB-KW"/>
</dbReference>
<keyword evidence="3 5" id="KW-0687">Ribonucleoprotein</keyword>
<evidence type="ECO:0000313" key="7">
    <source>
        <dbReference type="EMBL" id="MBE9390476.1"/>
    </source>
</evidence>
<dbReference type="GO" id="GO:1990904">
    <property type="term" value="C:ribonucleoprotein complex"/>
    <property type="evidence" value="ECO:0007669"/>
    <property type="project" value="UniProtKB-KW"/>
</dbReference>
<organism evidence="6">
    <name type="scientific">Fervidicoccus fontis</name>
    <dbReference type="NCBI Taxonomy" id="683846"/>
    <lineage>
        <taxon>Archaea</taxon>
        <taxon>Thermoproteota</taxon>
        <taxon>Thermoprotei</taxon>
        <taxon>Fervidicoccales</taxon>
        <taxon>Fervidicoccaceae</taxon>
        <taxon>Fervidicoccus</taxon>
    </lineage>
</organism>
<proteinExistence type="inferred from homology"/>
<gene>
    <name evidence="5" type="primary">rpl21e</name>
    <name evidence="6" type="ORF">ENO39_02765</name>
    <name evidence="7" type="ORF">IOK49_00005</name>
</gene>
<dbReference type="GO" id="GO:0006412">
    <property type="term" value="P:translation"/>
    <property type="evidence" value="ECO:0007669"/>
    <property type="project" value="UniProtKB-UniRule"/>
</dbReference>
<dbReference type="InterPro" id="IPR008991">
    <property type="entry name" value="Translation_prot_SH3-like_sf"/>
</dbReference>
<dbReference type="PANTHER" id="PTHR20981">
    <property type="entry name" value="60S RIBOSOMAL PROTEIN L21"/>
    <property type="match status" value="1"/>
</dbReference>
<dbReference type="EMBL" id="DSFH01000041">
    <property type="protein sequence ID" value="HEW63963.1"/>
    <property type="molecule type" value="Genomic_DNA"/>
</dbReference>
<protein>
    <recommendedName>
        <fullName evidence="4 5">Large ribosomal subunit protein eL21</fullName>
    </recommendedName>
</protein>
<evidence type="ECO:0000256" key="4">
    <source>
        <dbReference type="ARBA" id="ARBA00035219"/>
    </source>
</evidence>
<reference evidence="7" key="2">
    <citation type="submission" date="2020-10" db="EMBL/GenBank/DDBJ databases">
        <title>Fervidococcus fontis strain 3639Fd - the first crenarchaeon capable of growth on lipids.</title>
        <authorList>
            <person name="Kochetkova T.V."/>
            <person name="Elcheninov A.G."/>
            <person name="Toschakov S.V."/>
            <person name="Kublanov I.V."/>
        </authorList>
    </citation>
    <scope>NUCLEOTIDE SEQUENCE</scope>
    <source>
        <strain evidence="7">3639Fd</strain>
    </source>
</reference>
<dbReference type="GO" id="GO:0003735">
    <property type="term" value="F:structural constituent of ribosome"/>
    <property type="evidence" value="ECO:0007669"/>
    <property type="project" value="InterPro"/>
</dbReference>
<dbReference type="RefSeq" id="WP_014558245.1">
    <property type="nucleotide sequence ID" value="NZ_DSFH01000041.1"/>
</dbReference>
<evidence type="ECO:0000256" key="5">
    <source>
        <dbReference type="HAMAP-Rule" id="MF_00369"/>
    </source>
</evidence>
<dbReference type="SUPFAM" id="SSF50104">
    <property type="entry name" value="Translation proteins SH3-like domain"/>
    <property type="match status" value="1"/>
</dbReference>
<comment type="similarity">
    <text evidence="1 5">Belongs to the eukaryotic ribosomal protein eL21 family.</text>
</comment>
<dbReference type="InterPro" id="IPR036948">
    <property type="entry name" value="Ribosomal_eL21_sf"/>
</dbReference>
<dbReference type="Proteomes" id="UP000652307">
    <property type="component" value="Unassembled WGS sequence"/>
</dbReference>
<reference evidence="6" key="1">
    <citation type="journal article" date="2020" name="mSystems">
        <title>Genome- and Community-Level Interaction Insights into Carbon Utilization and Element Cycling Functions of Hydrothermarchaeota in Hydrothermal Sediment.</title>
        <authorList>
            <person name="Zhou Z."/>
            <person name="Liu Y."/>
            <person name="Xu W."/>
            <person name="Pan J."/>
            <person name="Luo Z.H."/>
            <person name="Li M."/>
        </authorList>
    </citation>
    <scope>NUCLEOTIDE SEQUENCE [LARGE SCALE GENOMIC DNA]</scope>
    <source>
        <strain evidence="6">SpSt-1261</strain>
    </source>
</reference>
<dbReference type="Proteomes" id="UP000886076">
    <property type="component" value="Unassembled WGS sequence"/>
</dbReference>
<dbReference type="NCBIfam" id="NF003303">
    <property type="entry name" value="PRK04306.1"/>
    <property type="match status" value="1"/>
</dbReference>
<evidence type="ECO:0000256" key="3">
    <source>
        <dbReference type="ARBA" id="ARBA00023274"/>
    </source>
</evidence>
<evidence type="ECO:0000313" key="6">
    <source>
        <dbReference type="EMBL" id="HEW63963.1"/>
    </source>
</evidence>
<dbReference type="GeneID" id="12450201"/>
<dbReference type="HAMAP" id="MF_00369">
    <property type="entry name" value="Ribosomal_eL21"/>
    <property type="match status" value="1"/>
</dbReference>